<dbReference type="EMBL" id="JAFIMR010000044">
    <property type="protein sequence ID" value="KAI1856415.1"/>
    <property type="molecule type" value="Genomic_DNA"/>
</dbReference>
<evidence type="ECO:0000313" key="2">
    <source>
        <dbReference type="EMBL" id="KAI1856415.1"/>
    </source>
</evidence>
<accession>A0A9Q0AKD6</accession>
<reference evidence="2" key="1">
    <citation type="submission" date="2021-03" db="EMBL/GenBank/DDBJ databases">
        <title>Revisited historic fungal species revealed as producer of novel bioactive compounds through whole genome sequencing and comparative genomics.</title>
        <authorList>
            <person name="Vignolle G.A."/>
            <person name="Hochenegger N."/>
            <person name="Mach R.L."/>
            <person name="Mach-Aigner A.R."/>
            <person name="Javad Rahimi M."/>
            <person name="Salim K.A."/>
            <person name="Chan C.M."/>
            <person name="Lim L.B.L."/>
            <person name="Cai F."/>
            <person name="Druzhinina I.S."/>
            <person name="U'Ren J.M."/>
            <person name="Derntl C."/>
        </authorList>
    </citation>
    <scope>NUCLEOTIDE SEQUENCE</scope>
    <source>
        <strain evidence="2">TUCIM 5799</strain>
    </source>
</reference>
<feature type="compositionally biased region" description="Basic and acidic residues" evidence="1">
    <location>
        <begin position="48"/>
        <end position="65"/>
    </location>
</feature>
<evidence type="ECO:0000313" key="3">
    <source>
        <dbReference type="Proteomes" id="UP000829685"/>
    </source>
</evidence>
<evidence type="ECO:0000256" key="1">
    <source>
        <dbReference type="SAM" id="MobiDB-lite"/>
    </source>
</evidence>
<proteinExistence type="predicted"/>
<sequence>MGADKATAPETTIHEVAGPLSSSSSSNAPPPPQPAGWGKGPSPPDPDAFARAKARGEDPYAEYKRKVAATEPSSSGTERVYRWAQRKLHHGGGGERHQ</sequence>
<dbReference type="Proteomes" id="UP000829685">
    <property type="component" value="Unassembled WGS sequence"/>
</dbReference>
<feature type="region of interest" description="Disordered" evidence="1">
    <location>
        <begin position="1"/>
        <end position="80"/>
    </location>
</feature>
<name>A0A9Q0AKD6_9PEZI</name>
<protein>
    <submittedName>
        <fullName evidence="2">Uncharacterized protein</fullName>
    </submittedName>
</protein>
<organism evidence="2 3">
    <name type="scientific">Neoarthrinium moseri</name>
    <dbReference type="NCBI Taxonomy" id="1658444"/>
    <lineage>
        <taxon>Eukaryota</taxon>
        <taxon>Fungi</taxon>
        <taxon>Dikarya</taxon>
        <taxon>Ascomycota</taxon>
        <taxon>Pezizomycotina</taxon>
        <taxon>Sordariomycetes</taxon>
        <taxon>Xylariomycetidae</taxon>
        <taxon>Amphisphaeriales</taxon>
        <taxon>Apiosporaceae</taxon>
        <taxon>Neoarthrinium</taxon>
    </lineage>
</organism>
<dbReference type="AlphaFoldDB" id="A0A9Q0AKD6"/>
<comment type="caution">
    <text evidence="2">The sequence shown here is derived from an EMBL/GenBank/DDBJ whole genome shotgun (WGS) entry which is preliminary data.</text>
</comment>
<gene>
    <name evidence="2" type="ORF">JX265_011662</name>
</gene>
<keyword evidence="3" id="KW-1185">Reference proteome</keyword>